<dbReference type="Proteomes" id="UP000247810">
    <property type="component" value="Unassembled WGS sequence"/>
</dbReference>
<evidence type="ECO:0000313" key="1">
    <source>
        <dbReference type="EMBL" id="PYH92267.1"/>
    </source>
</evidence>
<reference evidence="1 2" key="1">
    <citation type="submission" date="2018-02" db="EMBL/GenBank/DDBJ databases">
        <title>The genomes of Aspergillus section Nigri reveals drivers in fungal speciation.</title>
        <authorList>
            <consortium name="DOE Joint Genome Institute"/>
            <person name="Vesth T.C."/>
            <person name="Nybo J."/>
            <person name="Theobald S."/>
            <person name="Brandl J."/>
            <person name="Frisvad J.C."/>
            <person name="Nielsen K.F."/>
            <person name="Lyhne E.K."/>
            <person name="Kogle M.E."/>
            <person name="Kuo A."/>
            <person name="Riley R."/>
            <person name="Clum A."/>
            <person name="Nolan M."/>
            <person name="Lipzen A."/>
            <person name="Salamov A."/>
            <person name="Henrissat B."/>
            <person name="Wiebenga A."/>
            <person name="De vries R.P."/>
            <person name="Grigoriev I.V."/>
            <person name="Mortensen U.H."/>
            <person name="Andersen M.R."/>
            <person name="Baker S.E."/>
        </authorList>
    </citation>
    <scope>NUCLEOTIDE SEQUENCE [LARGE SCALE GENOMIC DNA]</scope>
    <source>
        <strain evidence="1 2">CBS 707.79</strain>
    </source>
</reference>
<dbReference type="OrthoDB" id="3469225at2759"/>
<evidence type="ECO:0000313" key="2">
    <source>
        <dbReference type="Proteomes" id="UP000247810"/>
    </source>
</evidence>
<accession>A0A319DDB8</accession>
<dbReference type="EMBL" id="KZ825921">
    <property type="protein sequence ID" value="PYH92267.1"/>
    <property type="molecule type" value="Genomic_DNA"/>
</dbReference>
<dbReference type="STRING" id="1448320.A0A319DDB8"/>
<organism evidence="1 2">
    <name type="scientific">Aspergillus ellipticus CBS 707.79</name>
    <dbReference type="NCBI Taxonomy" id="1448320"/>
    <lineage>
        <taxon>Eukaryota</taxon>
        <taxon>Fungi</taxon>
        <taxon>Dikarya</taxon>
        <taxon>Ascomycota</taxon>
        <taxon>Pezizomycotina</taxon>
        <taxon>Eurotiomycetes</taxon>
        <taxon>Eurotiomycetidae</taxon>
        <taxon>Eurotiales</taxon>
        <taxon>Aspergillaceae</taxon>
        <taxon>Aspergillus</taxon>
        <taxon>Aspergillus subgen. Circumdati</taxon>
    </lineage>
</organism>
<dbReference type="AlphaFoldDB" id="A0A319DDB8"/>
<proteinExistence type="predicted"/>
<gene>
    <name evidence="1" type="ORF">BO71DRAFT_432080</name>
</gene>
<name>A0A319DDB8_9EURO</name>
<dbReference type="VEuPathDB" id="FungiDB:BO71DRAFT_432080"/>
<protein>
    <submittedName>
        <fullName evidence="1">Uncharacterized protein</fullName>
    </submittedName>
</protein>
<keyword evidence="2" id="KW-1185">Reference proteome</keyword>
<sequence>MPPEEDGLVFVNLAHPQEIKSAATQRAIRRRDPVDRHPFLCLDPCNTTVYPTPLDHRALQLMHFVTGDTDYVFRPLRTVWFSMALTDASAVLVALANAAMLDITGSIVDDSPPPRLPRPSPGIVDCLDTPPACLPPTLQTLLDGLAPTSEPFTGIATAFALTIHTVHRINEAIHSDAFWKHENNTTVIELLAPPSHYLLCMTRPHDPAGVELLREAIRLTLLLLLAALKRDIFLFTAHEWDCLQGKFAVLVRTLRETELGVAGLKLYLWTLVTVSMLDLGWYLDETQRVRDRLHLGSGEAMDIVRGVLWVDALQPHLDSPRFKGNMYIMNAY</sequence>